<evidence type="ECO:0000256" key="1">
    <source>
        <dbReference type="SAM" id="MobiDB-lite"/>
    </source>
</evidence>
<dbReference type="AlphaFoldDB" id="A0AA38SMU1"/>
<proteinExistence type="predicted"/>
<evidence type="ECO:0000313" key="2">
    <source>
        <dbReference type="EMBL" id="KAJ9539065.1"/>
    </source>
</evidence>
<accession>A0AA38SMU1</accession>
<comment type="caution">
    <text evidence="2">The sequence shown here is derived from an EMBL/GenBank/DDBJ whole genome shotgun (WGS) entry which is preliminary data.</text>
</comment>
<reference evidence="2" key="1">
    <citation type="submission" date="2023-03" db="EMBL/GenBank/DDBJ databases">
        <title>Chromosome-scale reference genome and RAD-based genetic map of yellow starthistle (Centaurea solstitialis) reveal putative structural variation and QTLs associated with invader traits.</title>
        <authorList>
            <person name="Reatini B."/>
            <person name="Cang F.A."/>
            <person name="Jiang Q."/>
            <person name="Mckibben M.T.W."/>
            <person name="Barker M.S."/>
            <person name="Rieseberg L.H."/>
            <person name="Dlugosch K.M."/>
        </authorList>
    </citation>
    <scope>NUCLEOTIDE SEQUENCE</scope>
    <source>
        <strain evidence="2">CAN-66</strain>
        <tissue evidence="2">Leaf</tissue>
    </source>
</reference>
<gene>
    <name evidence="2" type="ORF">OSB04_031798</name>
</gene>
<feature type="region of interest" description="Disordered" evidence="1">
    <location>
        <begin position="85"/>
        <end position="113"/>
    </location>
</feature>
<feature type="region of interest" description="Disordered" evidence="1">
    <location>
        <begin position="1"/>
        <end position="26"/>
    </location>
</feature>
<dbReference type="Proteomes" id="UP001172457">
    <property type="component" value="Chromosome 8"/>
</dbReference>
<protein>
    <submittedName>
        <fullName evidence="2">Uncharacterized protein</fullName>
    </submittedName>
</protein>
<name>A0AA38SMU1_9ASTR</name>
<dbReference type="EMBL" id="JARYMX010000008">
    <property type="protein sequence ID" value="KAJ9539065.1"/>
    <property type="molecule type" value="Genomic_DNA"/>
</dbReference>
<organism evidence="2 3">
    <name type="scientific">Centaurea solstitialis</name>
    <name type="common">yellow star-thistle</name>
    <dbReference type="NCBI Taxonomy" id="347529"/>
    <lineage>
        <taxon>Eukaryota</taxon>
        <taxon>Viridiplantae</taxon>
        <taxon>Streptophyta</taxon>
        <taxon>Embryophyta</taxon>
        <taxon>Tracheophyta</taxon>
        <taxon>Spermatophyta</taxon>
        <taxon>Magnoliopsida</taxon>
        <taxon>eudicotyledons</taxon>
        <taxon>Gunneridae</taxon>
        <taxon>Pentapetalae</taxon>
        <taxon>asterids</taxon>
        <taxon>campanulids</taxon>
        <taxon>Asterales</taxon>
        <taxon>Asteraceae</taxon>
        <taxon>Carduoideae</taxon>
        <taxon>Cardueae</taxon>
        <taxon>Centaureinae</taxon>
        <taxon>Centaurea</taxon>
    </lineage>
</organism>
<keyword evidence="3" id="KW-1185">Reference proteome</keyword>
<evidence type="ECO:0000313" key="3">
    <source>
        <dbReference type="Proteomes" id="UP001172457"/>
    </source>
</evidence>
<sequence>MGDDAPMWTARRTAPTVPTNPITKPNLDKEIPGKLLHMVKDLTFDGKNDSNPIVHLENFVFEFFLLRSPEKQKLGYDPWNRVRSPLGKDSAQSSFPDSSHHPKLISYEPKSDPFDKMMGRQCWGFGSDKTNNAADKKQPEQ</sequence>